<accession>A0A1B8PJ16</accession>
<dbReference type="AlphaFoldDB" id="A0A1B8PJ16"/>
<dbReference type="RefSeq" id="WP_066893584.1">
    <property type="nucleotide sequence ID" value="NZ_LZDN01000035.1"/>
</dbReference>
<dbReference type="InterPro" id="IPR001967">
    <property type="entry name" value="Peptidase_S11_N"/>
</dbReference>
<evidence type="ECO:0000313" key="12">
    <source>
        <dbReference type="EMBL" id="OBX49629.1"/>
    </source>
</evidence>
<keyword evidence="3" id="KW-0378">Hydrolase</keyword>
<feature type="active site" description="Acyl-ester intermediate" evidence="7">
    <location>
        <position position="170"/>
    </location>
</feature>
<dbReference type="PANTHER" id="PTHR21581:SF26">
    <property type="entry name" value="D-ALANYL-D-ALANINE ENDOPEPTIDASE"/>
    <property type="match status" value="1"/>
</dbReference>
<dbReference type="Gene3D" id="3.40.710.10">
    <property type="entry name" value="DD-peptidase/beta-lactamase superfamily"/>
    <property type="match status" value="1"/>
</dbReference>
<evidence type="ECO:0000256" key="1">
    <source>
        <dbReference type="ARBA" id="ARBA00007164"/>
    </source>
</evidence>
<evidence type="ECO:0000256" key="4">
    <source>
        <dbReference type="ARBA" id="ARBA00022960"/>
    </source>
</evidence>
<dbReference type="GO" id="GO:0009252">
    <property type="term" value="P:peptidoglycan biosynthetic process"/>
    <property type="evidence" value="ECO:0007669"/>
    <property type="project" value="UniProtKB-KW"/>
</dbReference>
<comment type="similarity">
    <text evidence="1 9">Belongs to the peptidase S11 family.</text>
</comment>
<keyword evidence="4" id="KW-0133">Cell shape</keyword>
<evidence type="ECO:0000256" key="3">
    <source>
        <dbReference type="ARBA" id="ARBA00022801"/>
    </source>
</evidence>
<evidence type="ECO:0000256" key="6">
    <source>
        <dbReference type="ARBA" id="ARBA00023316"/>
    </source>
</evidence>
<sequence>MKRVNIKKINRARLSYVLSLSVISMMTTSAHAFLVDNSQQKTVYIGKGNAKNMQAHTVQEIPSATTTVQQTTTTYLNNNTAYLNNNTAPTTNTYNQGYTHTQVTRVPIPASTTTSQPFPIQPYGQSTAYGTGYIEQLPVNTRSAAAIVVDLQTGQPIYQKNADAVRSIASVTKVMTAMVLMDAGLDMGEEIVIEPSDFIAAKKASSNLRAGDRMSRSEFMLLMLMKSENPAAKALARTYPGGYDNFIWAMNQKAKSLGMNSTSYSDPSGLDPRNRSSANDLVKMMRAVNADLRYQHLRNFSTAPNYDFYITNHSLGSRTYKAQNTSRLIRAGIHPIGMSKTGFIREAGYCYVMETHINNRPAIVVLLGASASENRWNDAEDILTQLAYRH</sequence>
<keyword evidence="6" id="KW-0961">Cell wall biogenesis/degradation</keyword>
<feature type="active site" evidence="7">
    <location>
        <position position="227"/>
    </location>
</feature>
<dbReference type="GO" id="GO:0071555">
    <property type="term" value="P:cell wall organization"/>
    <property type="evidence" value="ECO:0007669"/>
    <property type="project" value="UniProtKB-KW"/>
</dbReference>
<feature type="signal peptide" evidence="10">
    <location>
        <begin position="1"/>
        <end position="32"/>
    </location>
</feature>
<dbReference type="GO" id="GO:0008360">
    <property type="term" value="P:regulation of cell shape"/>
    <property type="evidence" value="ECO:0007669"/>
    <property type="project" value="UniProtKB-KW"/>
</dbReference>
<dbReference type="InterPro" id="IPR012338">
    <property type="entry name" value="Beta-lactam/transpept-like"/>
</dbReference>
<evidence type="ECO:0000256" key="8">
    <source>
        <dbReference type="PIRSR" id="PIRSR618044-2"/>
    </source>
</evidence>
<keyword evidence="2 10" id="KW-0732">Signal</keyword>
<evidence type="ECO:0000256" key="2">
    <source>
        <dbReference type="ARBA" id="ARBA00022729"/>
    </source>
</evidence>
<dbReference type="Proteomes" id="UP000092671">
    <property type="component" value="Unassembled WGS sequence"/>
</dbReference>
<dbReference type="GO" id="GO:0009002">
    <property type="term" value="F:serine-type D-Ala-D-Ala carboxypeptidase activity"/>
    <property type="evidence" value="ECO:0007669"/>
    <property type="project" value="InterPro"/>
</dbReference>
<feature type="chain" id="PRO_5008611671" description="Peptidase S11 D-alanyl-D-alanine carboxypeptidase A N-terminal domain-containing protein" evidence="10">
    <location>
        <begin position="33"/>
        <end position="390"/>
    </location>
</feature>
<dbReference type="PRINTS" id="PR00725">
    <property type="entry name" value="DADACBPTASE1"/>
</dbReference>
<reference evidence="12 13" key="1">
    <citation type="submission" date="2016-06" db="EMBL/GenBank/DDBJ databases">
        <title>Draft genome of Moraxella nonliquefaciens CCUG 60284.</title>
        <authorList>
            <person name="Salva-Serra F."/>
            <person name="Engstrom-Jakobsson H."/>
            <person name="Thorell K."/>
            <person name="Gonzales-Siles L."/>
            <person name="Karlsson R."/>
            <person name="Boulund F."/>
            <person name="Engstrand L."/>
            <person name="Kristiansson E."/>
            <person name="Moore E."/>
        </authorList>
    </citation>
    <scope>NUCLEOTIDE SEQUENCE [LARGE SCALE GENOMIC DNA]</scope>
    <source>
        <strain evidence="12 13">CCUG 60284</strain>
    </source>
</reference>
<dbReference type="PANTHER" id="PTHR21581">
    <property type="entry name" value="D-ALANYL-D-ALANINE CARBOXYPEPTIDASE"/>
    <property type="match status" value="1"/>
</dbReference>
<dbReference type="Pfam" id="PF00768">
    <property type="entry name" value="Peptidase_S11"/>
    <property type="match status" value="1"/>
</dbReference>
<organism evidence="12 13">
    <name type="scientific">Moraxella nonliquefaciens</name>
    <dbReference type="NCBI Taxonomy" id="478"/>
    <lineage>
        <taxon>Bacteria</taxon>
        <taxon>Pseudomonadati</taxon>
        <taxon>Pseudomonadota</taxon>
        <taxon>Gammaproteobacteria</taxon>
        <taxon>Moraxellales</taxon>
        <taxon>Moraxellaceae</taxon>
        <taxon>Moraxella</taxon>
    </lineage>
</organism>
<dbReference type="OrthoDB" id="5688590at2"/>
<name>A0A1B8PJ16_MORNO</name>
<evidence type="ECO:0000313" key="13">
    <source>
        <dbReference type="Proteomes" id="UP000092671"/>
    </source>
</evidence>
<comment type="caution">
    <text evidence="12">The sequence shown here is derived from an EMBL/GenBank/DDBJ whole genome shotgun (WGS) entry which is preliminary data.</text>
</comment>
<gene>
    <name evidence="12" type="ORF">A9Z60_10265</name>
</gene>
<evidence type="ECO:0000256" key="5">
    <source>
        <dbReference type="ARBA" id="ARBA00022984"/>
    </source>
</evidence>
<evidence type="ECO:0000256" key="9">
    <source>
        <dbReference type="RuleBase" id="RU004016"/>
    </source>
</evidence>
<keyword evidence="5" id="KW-0573">Peptidoglycan synthesis</keyword>
<dbReference type="InterPro" id="IPR018044">
    <property type="entry name" value="Peptidase_S11"/>
</dbReference>
<dbReference type="EMBL" id="LZDN01000035">
    <property type="protein sequence ID" value="OBX49629.1"/>
    <property type="molecule type" value="Genomic_DNA"/>
</dbReference>
<dbReference type="GO" id="GO:0006508">
    <property type="term" value="P:proteolysis"/>
    <property type="evidence" value="ECO:0007669"/>
    <property type="project" value="InterPro"/>
</dbReference>
<evidence type="ECO:0000256" key="7">
    <source>
        <dbReference type="PIRSR" id="PIRSR618044-1"/>
    </source>
</evidence>
<evidence type="ECO:0000259" key="11">
    <source>
        <dbReference type="Pfam" id="PF00768"/>
    </source>
</evidence>
<dbReference type="SUPFAM" id="SSF56601">
    <property type="entry name" value="beta-lactamase/transpeptidase-like"/>
    <property type="match status" value="1"/>
</dbReference>
<protein>
    <recommendedName>
        <fullName evidence="11">Peptidase S11 D-alanyl-D-alanine carboxypeptidase A N-terminal domain-containing protein</fullName>
    </recommendedName>
</protein>
<feature type="binding site" evidence="8">
    <location>
        <position position="340"/>
    </location>
    <ligand>
        <name>substrate</name>
    </ligand>
</feature>
<proteinExistence type="inferred from homology"/>
<evidence type="ECO:0000256" key="10">
    <source>
        <dbReference type="SAM" id="SignalP"/>
    </source>
</evidence>
<feature type="domain" description="Peptidase S11 D-alanyl-D-alanine carboxypeptidase A N-terminal" evidence="11">
    <location>
        <begin position="140"/>
        <end position="370"/>
    </location>
</feature>
<feature type="active site" description="Proton acceptor" evidence="7">
    <location>
        <position position="173"/>
    </location>
</feature>